<feature type="chain" id="PRO_5012395352" description="Secreted protein" evidence="1">
    <location>
        <begin position="19"/>
        <end position="213"/>
    </location>
</feature>
<dbReference type="InterPro" id="IPR025649">
    <property type="entry name" value="DUF4360"/>
</dbReference>
<organism evidence="2 3">
    <name type="scientific">Pseudomassariella vexata</name>
    <dbReference type="NCBI Taxonomy" id="1141098"/>
    <lineage>
        <taxon>Eukaryota</taxon>
        <taxon>Fungi</taxon>
        <taxon>Dikarya</taxon>
        <taxon>Ascomycota</taxon>
        <taxon>Pezizomycotina</taxon>
        <taxon>Sordariomycetes</taxon>
        <taxon>Xylariomycetidae</taxon>
        <taxon>Amphisphaeriales</taxon>
        <taxon>Pseudomassariaceae</taxon>
        <taxon>Pseudomassariella</taxon>
    </lineage>
</organism>
<dbReference type="PANTHER" id="PTHR38847">
    <property type="match status" value="1"/>
</dbReference>
<keyword evidence="1" id="KW-0732">Signal</keyword>
<accession>A0A1Y2E1Q2</accession>
<sequence>MRSLVLTVLFSFSSIVSAAATPQLYPRDVPAALPHATTIQYSGNGCPSSDPAVSKSGSWNDLTFRMNNYEVSLPGSDSTANCEVHIQAAGCQAGWQVGIKDVYVKGHLVLDPGAVLNFFVTSFWSQDAAKTVTARGTLQNTGTTRLDQITTAHATIPSTLIVWGPCSDAAGDIGILNVNFRTALVADGNQYAYFGKGGDVAATESFGYVWRQC</sequence>
<dbReference type="Pfam" id="PF14273">
    <property type="entry name" value="DUF4360"/>
    <property type="match status" value="1"/>
</dbReference>
<dbReference type="PANTHER" id="PTHR38847:SF1">
    <property type="entry name" value="PSEUDOURIDINE SYNTHASE RSUA_RLUA-LIKE DOMAIN-CONTAINING PROTEIN"/>
    <property type="match status" value="1"/>
</dbReference>
<dbReference type="RefSeq" id="XP_040716633.1">
    <property type="nucleotide sequence ID" value="XM_040863804.1"/>
</dbReference>
<keyword evidence="3" id="KW-1185">Reference proteome</keyword>
<dbReference type="Proteomes" id="UP000193689">
    <property type="component" value="Unassembled WGS sequence"/>
</dbReference>
<dbReference type="GeneID" id="63780016"/>
<evidence type="ECO:0000313" key="2">
    <source>
        <dbReference type="EMBL" id="ORY65481.1"/>
    </source>
</evidence>
<dbReference type="OrthoDB" id="3786236at2759"/>
<gene>
    <name evidence="2" type="ORF">BCR38DRAFT_484898</name>
</gene>
<dbReference type="EMBL" id="MCFJ01000006">
    <property type="protein sequence ID" value="ORY65481.1"/>
    <property type="molecule type" value="Genomic_DNA"/>
</dbReference>
<evidence type="ECO:0008006" key="4">
    <source>
        <dbReference type="Google" id="ProtNLM"/>
    </source>
</evidence>
<name>A0A1Y2E1Q2_9PEZI</name>
<protein>
    <recommendedName>
        <fullName evidence="4">Secreted protein</fullName>
    </recommendedName>
</protein>
<dbReference type="InParanoid" id="A0A1Y2E1Q2"/>
<reference evidence="2 3" key="1">
    <citation type="submission" date="2016-07" db="EMBL/GenBank/DDBJ databases">
        <title>Pervasive Adenine N6-methylation of Active Genes in Fungi.</title>
        <authorList>
            <consortium name="DOE Joint Genome Institute"/>
            <person name="Mondo S.J."/>
            <person name="Dannebaum R.O."/>
            <person name="Kuo R.C."/>
            <person name="Labutti K."/>
            <person name="Haridas S."/>
            <person name="Kuo A."/>
            <person name="Salamov A."/>
            <person name="Ahrendt S.R."/>
            <person name="Lipzen A."/>
            <person name="Sullivan W."/>
            <person name="Andreopoulos W.B."/>
            <person name="Clum A."/>
            <person name="Lindquist E."/>
            <person name="Daum C."/>
            <person name="Ramamoorthy G.K."/>
            <person name="Gryganskyi A."/>
            <person name="Culley D."/>
            <person name="Magnuson J.K."/>
            <person name="James T.Y."/>
            <person name="O'Malley M.A."/>
            <person name="Stajich J.E."/>
            <person name="Spatafora J.W."/>
            <person name="Visel A."/>
            <person name="Grigoriev I.V."/>
        </authorList>
    </citation>
    <scope>NUCLEOTIDE SEQUENCE [LARGE SCALE GENOMIC DNA]</scope>
    <source>
        <strain evidence="2 3">CBS 129021</strain>
    </source>
</reference>
<feature type="signal peptide" evidence="1">
    <location>
        <begin position="1"/>
        <end position="18"/>
    </location>
</feature>
<comment type="caution">
    <text evidence="2">The sequence shown here is derived from an EMBL/GenBank/DDBJ whole genome shotgun (WGS) entry which is preliminary data.</text>
</comment>
<evidence type="ECO:0000256" key="1">
    <source>
        <dbReference type="SAM" id="SignalP"/>
    </source>
</evidence>
<dbReference type="AlphaFoldDB" id="A0A1Y2E1Q2"/>
<evidence type="ECO:0000313" key="3">
    <source>
        <dbReference type="Proteomes" id="UP000193689"/>
    </source>
</evidence>
<proteinExistence type="predicted"/>